<gene>
    <name evidence="2" type="ORF">AFUS01_LOCUS15383</name>
</gene>
<accession>A0A8J2P6L8</accession>
<sequence>LIASIILILTEIVLAQFERFYVCDKNCPIDKCEEEDETEESKVCVNIIEQDPDGELVELPNMCAFDCANKCYENQLTAMPGPCQYHKPKLLNGRAINIIPHAPDIKLSLDHPSPKTSPLDFISVTPNILQKCSDGERSCVLPVLKSSKSSWDSTNVFSAMLIFAGNTNWKSIMAQVRRFLVMKVVEAIL</sequence>
<name>A0A8J2P6L8_9HEXA</name>
<dbReference type="Proteomes" id="UP000708208">
    <property type="component" value="Unassembled WGS sequence"/>
</dbReference>
<comment type="caution">
    <text evidence="2">The sequence shown here is derived from an EMBL/GenBank/DDBJ whole genome shotgun (WGS) entry which is preliminary data.</text>
</comment>
<keyword evidence="1" id="KW-0732">Signal</keyword>
<feature type="non-terminal residue" evidence="2">
    <location>
        <position position="189"/>
    </location>
</feature>
<dbReference type="AlphaFoldDB" id="A0A8J2P6L8"/>
<evidence type="ECO:0000313" key="3">
    <source>
        <dbReference type="Proteomes" id="UP000708208"/>
    </source>
</evidence>
<proteinExistence type="predicted"/>
<reference evidence="2" key="1">
    <citation type="submission" date="2021-06" db="EMBL/GenBank/DDBJ databases">
        <authorList>
            <person name="Hodson N. C."/>
            <person name="Mongue J. A."/>
            <person name="Jaron S. K."/>
        </authorList>
    </citation>
    <scope>NUCLEOTIDE SEQUENCE</scope>
</reference>
<feature type="non-terminal residue" evidence="2">
    <location>
        <position position="1"/>
    </location>
</feature>
<keyword evidence="3" id="KW-1185">Reference proteome</keyword>
<dbReference type="EMBL" id="CAJVCH010135896">
    <property type="protein sequence ID" value="CAG7726471.1"/>
    <property type="molecule type" value="Genomic_DNA"/>
</dbReference>
<feature type="signal peptide" evidence="1">
    <location>
        <begin position="1"/>
        <end position="15"/>
    </location>
</feature>
<organism evidence="2 3">
    <name type="scientific">Allacma fusca</name>
    <dbReference type="NCBI Taxonomy" id="39272"/>
    <lineage>
        <taxon>Eukaryota</taxon>
        <taxon>Metazoa</taxon>
        <taxon>Ecdysozoa</taxon>
        <taxon>Arthropoda</taxon>
        <taxon>Hexapoda</taxon>
        <taxon>Collembola</taxon>
        <taxon>Symphypleona</taxon>
        <taxon>Sminthuridae</taxon>
        <taxon>Allacma</taxon>
    </lineage>
</organism>
<evidence type="ECO:0000256" key="1">
    <source>
        <dbReference type="SAM" id="SignalP"/>
    </source>
</evidence>
<protein>
    <submittedName>
        <fullName evidence="2">Uncharacterized protein</fullName>
    </submittedName>
</protein>
<evidence type="ECO:0000313" key="2">
    <source>
        <dbReference type="EMBL" id="CAG7726471.1"/>
    </source>
</evidence>
<feature type="chain" id="PRO_5035312895" evidence="1">
    <location>
        <begin position="16"/>
        <end position="189"/>
    </location>
</feature>